<protein>
    <recommendedName>
        <fullName evidence="9">TRAP transporter small permease protein</fullName>
    </recommendedName>
</protein>
<dbReference type="EMBL" id="VYQE01000002">
    <property type="protein sequence ID" value="KAA9009491.1"/>
    <property type="molecule type" value="Genomic_DNA"/>
</dbReference>
<evidence type="ECO:0000259" key="10">
    <source>
        <dbReference type="Pfam" id="PF04290"/>
    </source>
</evidence>
<dbReference type="GO" id="GO:0015740">
    <property type="term" value="P:C4-dicarboxylate transport"/>
    <property type="evidence" value="ECO:0007669"/>
    <property type="project" value="TreeGrafter"/>
</dbReference>
<accession>A0A5J5GMG9</accession>
<dbReference type="PANTHER" id="PTHR35011">
    <property type="entry name" value="2,3-DIKETO-L-GULONATE TRAP TRANSPORTER SMALL PERMEASE PROTEIN YIAM"/>
    <property type="match status" value="1"/>
</dbReference>
<dbReference type="PANTHER" id="PTHR35011:SF2">
    <property type="entry name" value="2,3-DIKETO-L-GULONATE TRAP TRANSPORTER SMALL PERMEASE PROTEIN YIAM"/>
    <property type="match status" value="1"/>
</dbReference>
<keyword evidence="3" id="KW-1003">Cell membrane</keyword>
<comment type="function">
    <text evidence="9">Part of the tripartite ATP-independent periplasmic (TRAP) transport system.</text>
</comment>
<reference evidence="11 12" key="1">
    <citation type="submission" date="2019-09" db="EMBL/GenBank/DDBJ databases">
        <authorList>
            <person name="Park J.-S."/>
            <person name="Choi H.-J."/>
        </authorList>
    </citation>
    <scope>NUCLEOTIDE SEQUENCE [LARGE SCALE GENOMIC DNA]</scope>
    <source>
        <strain evidence="11 12">176SS1-4</strain>
    </source>
</reference>
<dbReference type="InterPro" id="IPR055348">
    <property type="entry name" value="DctQ"/>
</dbReference>
<feature type="transmembrane region" description="Helical" evidence="9">
    <location>
        <begin position="20"/>
        <end position="43"/>
    </location>
</feature>
<feature type="transmembrane region" description="Helical" evidence="9">
    <location>
        <begin position="105"/>
        <end position="122"/>
    </location>
</feature>
<dbReference type="AlphaFoldDB" id="A0A5J5GMG9"/>
<evidence type="ECO:0000256" key="7">
    <source>
        <dbReference type="ARBA" id="ARBA00023136"/>
    </source>
</evidence>
<evidence type="ECO:0000256" key="1">
    <source>
        <dbReference type="ARBA" id="ARBA00004429"/>
    </source>
</evidence>
<dbReference type="Pfam" id="PF04290">
    <property type="entry name" value="DctQ"/>
    <property type="match status" value="1"/>
</dbReference>
<evidence type="ECO:0000313" key="12">
    <source>
        <dbReference type="Proteomes" id="UP000326554"/>
    </source>
</evidence>
<comment type="subunit">
    <text evidence="9">The complex comprises the extracytoplasmic solute receptor protein and the two transmembrane proteins.</text>
</comment>
<proteinExistence type="inferred from homology"/>
<comment type="caution">
    <text evidence="9">Lacks conserved residue(s) required for the propagation of feature annotation.</text>
</comment>
<evidence type="ECO:0000256" key="5">
    <source>
        <dbReference type="ARBA" id="ARBA00022692"/>
    </source>
</evidence>
<evidence type="ECO:0000256" key="3">
    <source>
        <dbReference type="ARBA" id="ARBA00022475"/>
    </source>
</evidence>
<feature type="transmembrane region" description="Helical" evidence="9">
    <location>
        <begin position="64"/>
        <end position="85"/>
    </location>
</feature>
<dbReference type="GO" id="GO:0005886">
    <property type="term" value="C:plasma membrane"/>
    <property type="evidence" value="ECO:0007669"/>
    <property type="project" value="UniProtKB-SubCell"/>
</dbReference>
<comment type="subcellular location">
    <subcellularLocation>
        <location evidence="1 9">Cell inner membrane</location>
        <topology evidence="1 9">Multi-pass membrane protein</topology>
    </subcellularLocation>
</comment>
<dbReference type="Proteomes" id="UP000326554">
    <property type="component" value="Unassembled WGS sequence"/>
</dbReference>
<evidence type="ECO:0000256" key="8">
    <source>
        <dbReference type="ARBA" id="ARBA00038436"/>
    </source>
</evidence>
<name>A0A5J5GMG9_9RHOB</name>
<evidence type="ECO:0000256" key="2">
    <source>
        <dbReference type="ARBA" id="ARBA00022448"/>
    </source>
</evidence>
<keyword evidence="7 9" id="KW-0472">Membrane</keyword>
<comment type="caution">
    <text evidence="11">The sequence shown here is derived from an EMBL/GenBank/DDBJ whole genome shotgun (WGS) entry which is preliminary data.</text>
</comment>
<evidence type="ECO:0000256" key="9">
    <source>
        <dbReference type="RuleBase" id="RU369079"/>
    </source>
</evidence>
<keyword evidence="12" id="KW-1185">Reference proteome</keyword>
<dbReference type="InterPro" id="IPR007387">
    <property type="entry name" value="TRAP_DctQ"/>
</dbReference>
<keyword evidence="4 9" id="KW-0997">Cell inner membrane</keyword>
<dbReference type="GO" id="GO:0022857">
    <property type="term" value="F:transmembrane transporter activity"/>
    <property type="evidence" value="ECO:0007669"/>
    <property type="project" value="UniProtKB-UniRule"/>
</dbReference>
<gene>
    <name evidence="11" type="ORF">F3S47_06245</name>
</gene>
<keyword evidence="5 9" id="KW-0812">Transmembrane</keyword>
<organism evidence="11 12">
    <name type="scientific">Histidinibacterium aquaticum</name>
    <dbReference type="NCBI Taxonomy" id="2613962"/>
    <lineage>
        <taxon>Bacteria</taxon>
        <taxon>Pseudomonadati</taxon>
        <taxon>Pseudomonadota</taxon>
        <taxon>Alphaproteobacteria</taxon>
        <taxon>Rhodobacterales</taxon>
        <taxon>Paracoccaceae</taxon>
        <taxon>Histidinibacterium</taxon>
    </lineage>
</organism>
<evidence type="ECO:0000256" key="6">
    <source>
        <dbReference type="ARBA" id="ARBA00022989"/>
    </source>
</evidence>
<sequence length="151" mass="17575">MFLSFIVQVFMRYVLDNPVGWTVEVCVIAWLWILFWGQSVSASEEDEIRFDIVYGAVSPAVRRWFRVVFSVFLVGIYLWSLPAVWDFVSFMQIQDTSYLDIPFSWVFSIAVVFMVVSILRYARIFWSALRGHDPHAATPDPGTVSRKDFTE</sequence>
<comment type="similarity">
    <text evidence="8 9">Belongs to the TRAP transporter small permease family.</text>
</comment>
<evidence type="ECO:0000256" key="4">
    <source>
        <dbReference type="ARBA" id="ARBA00022519"/>
    </source>
</evidence>
<feature type="domain" description="Tripartite ATP-independent periplasmic transporters DctQ component" evidence="10">
    <location>
        <begin position="1"/>
        <end position="130"/>
    </location>
</feature>
<keyword evidence="6 9" id="KW-1133">Transmembrane helix</keyword>
<keyword evidence="2 9" id="KW-0813">Transport</keyword>
<evidence type="ECO:0000313" key="11">
    <source>
        <dbReference type="EMBL" id="KAA9009491.1"/>
    </source>
</evidence>